<dbReference type="Proteomes" id="UP000447873">
    <property type="component" value="Unassembled WGS sequence"/>
</dbReference>
<dbReference type="EMBL" id="WNWS01000553">
    <property type="protein sequence ID" value="KAE9965904.1"/>
    <property type="molecule type" value="Genomic_DNA"/>
</dbReference>
<comment type="caution">
    <text evidence="2">The sequence shown here is derived from an EMBL/GenBank/DDBJ whole genome shotgun (WGS) entry which is preliminary data.</text>
</comment>
<organism evidence="2 3">
    <name type="scientific">Venturia inaequalis</name>
    <name type="common">Apple scab fungus</name>
    <dbReference type="NCBI Taxonomy" id="5025"/>
    <lineage>
        <taxon>Eukaryota</taxon>
        <taxon>Fungi</taxon>
        <taxon>Dikarya</taxon>
        <taxon>Ascomycota</taxon>
        <taxon>Pezizomycotina</taxon>
        <taxon>Dothideomycetes</taxon>
        <taxon>Pleosporomycetidae</taxon>
        <taxon>Venturiales</taxon>
        <taxon>Venturiaceae</taxon>
        <taxon>Venturia</taxon>
    </lineage>
</organism>
<evidence type="ECO:0000313" key="2">
    <source>
        <dbReference type="EMBL" id="KAE9965904.1"/>
    </source>
</evidence>
<dbReference type="AlphaFoldDB" id="A0A8H3YMD8"/>
<sequence>MQFSAKAVMLCIAMASQLTSAQFCGTSVGTPVEQGCNHEDCNQTYKDCWKICRQQCSKTYNQQTGYKGSITCCSGRLYCP</sequence>
<feature type="signal peptide" evidence="1">
    <location>
        <begin position="1"/>
        <end position="21"/>
    </location>
</feature>
<reference evidence="2 3" key="1">
    <citation type="submission" date="2018-12" db="EMBL/GenBank/DDBJ databases">
        <title>Venturia inaequalis Genome Resource.</title>
        <authorList>
            <person name="Lichtner F.J."/>
        </authorList>
    </citation>
    <scope>NUCLEOTIDE SEQUENCE [LARGE SCALE GENOMIC DNA]</scope>
    <source>
        <strain evidence="2 3">120213</strain>
    </source>
</reference>
<keyword evidence="1" id="KW-0732">Signal</keyword>
<evidence type="ECO:0000256" key="1">
    <source>
        <dbReference type="SAM" id="SignalP"/>
    </source>
</evidence>
<evidence type="ECO:0000313" key="3">
    <source>
        <dbReference type="Proteomes" id="UP000447873"/>
    </source>
</evidence>
<proteinExistence type="predicted"/>
<feature type="chain" id="PRO_5034277653" evidence="1">
    <location>
        <begin position="22"/>
        <end position="80"/>
    </location>
</feature>
<name>A0A8H3YMD8_VENIN</name>
<protein>
    <submittedName>
        <fullName evidence="2">Uncharacterized protein</fullName>
    </submittedName>
</protein>
<gene>
    <name evidence="2" type="ORF">EG328_009307</name>
</gene>
<accession>A0A8H3YMD8</accession>